<dbReference type="Pfam" id="PF04950">
    <property type="entry name" value="RIBIOP_C"/>
    <property type="match status" value="1"/>
</dbReference>
<accession>A0AA41UY66</accession>
<dbReference type="SMART" id="SM00785">
    <property type="entry name" value="AARP2CN"/>
    <property type="match status" value="1"/>
</dbReference>
<dbReference type="GO" id="GO:0000479">
    <property type="term" value="P:endonucleolytic cleavage of tricistronic rRNA transcript (SSU-rRNA, 5.8S rRNA, LSU-rRNA)"/>
    <property type="evidence" value="ECO:0007669"/>
    <property type="project" value="TreeGrafter"/>
</dbReference>
<evidence type="ECO:0000313" key="6">
    <source>
        <dbReference type="Proteomes" id="UP001177140"/>
    </source>
</evidence>
<evidence type="ECO:0000259" key="4">
    <source>
        <dbReference type="PROSITE" id="PS51714"/>
    </source>
</evidence>
<dbReference type="PANTHER" id="PTHR12858:SF2">
    <property type="entry name" value="RIBOSOME BIOGENESIS PROTEIN BMS1 HOMOLOG"/>
    <property type="match status" value="1"/>
</dbReference>
<dbReference type="PANTHER" id="PTHR12858">
    <property type="entry name" value="RIBOSOME BIOGENESIS PROTEIN"/>
    <property type="match status" value="1"/>
</dbReference>
<evidence type="ECO:0000256" key="2">
    <source>
        <dbReference type="ARBA" id="ARBA00022517"/>
    </source>
</evidence>
<dbReference type="GO" id="GO:0030686">
    <property type="term" value="C:90S preribosome"/>
    <property type="evidence" value="ECO:0007669"/>
    <property type="project" value="TreeGrafter"/>
</dbReference>
<organism evidence="5 6">
    <name type="scientific">Papaver nudicaule</name>
    <name type="common">Iceland poppy</name>
    <dbReference type="NCBI Taxonomy" id="74823"/>
    <lineage>
        <taxon>Eukaryota</taxon>
        <taxon>Viridiplantae</taxon>
        <taxon>Streptophyta</taxon>
        <taxon>Embryophyta</taxon>
        <taxon>Tracheophyta</taxon>
        <taxon>Spermatophyta</taxon>
        <taxon>Magnoliopsida</taxon>
        <taxon>Ranunculales</taxon>
        <taxon>Papaveraceae</taxon>
        <taxon>Papaveroideae</taxon>
        <taxon>Papaver</taxon>
    </lineage>
</organism>
<evidence type="ECO:0000313" key="5">
    <source>
        <dbReference type="EMBL" id="MCL7023871.1"/>
    </source>
</evidence>
<dbReference type="GO" id="GO:0003924">
    <property type="term" value="F:GTPase activity"/>
    <property type="evidence" value="ECO:0007669"/>
    <property type="project" value="TreeGrafter"/>
</dbReference>
<dbReference type="SMART" id="SM01362">
    <property type="entry name" value="DUF663"/>
    <property type="match status" value="1"/>
</dbReference>
<dbReference type="Pfam" id="PF08142">
    <property type="entry name" value="AARP2CN"/>
    <property type="match status" value="1"/>
</dbReference>
<comment type="subcellular location">
    <subcellularLocation>
        <location evidence="1">Nucleus</location>
        <location evidence="1">Nucleolus</location>
    </subcellularLocation>
</comment>
<dbReference type="InterPro" id="IPR039761">
    <property type="entry name" value="Bms1/Tsr1"/>
</dbReference>
<dbReference type="InterPro" id="IPR030387">
    <property type="entry name" value="G_Bms1/Tsr1_dom"/>
</dbReference>
<keyword evidence="3" id="KW-0539">Nucleus</keyword>
<dbReference type="InterPro" id="IPR012948">
    <property type="entry name" value="AARP2CN"/>
</dbReference>
<keyword evidence="2" id="KW-0690">Ribosome biogenesis</keyword>
<gene>
    <name evidence="5" type="ORF">MKW94_019330</name>
</gene>
<reference evidence="5" key="1">
    <citation type="submission" date="2022-03" db="EMBL/GenBank/DDBJ databases">
        <title>A functionally conserved STORR gene fusion in Papaver species that diverged 16.8 million years ago.</title>
        <authorList>
            <person name="Catania T."/>
        </authorList>
    </citation>
    <scope>NUCLEOTIDE SEQUENCE</scope>
    <source>
        <strain evidence="5">S-191538</strain>
    </source>
</reference>
<dbReference type="GO" id="GO:0005730">
    <property type="term" value="C:nucleolus"/>
    <property type="evidence" value="ECO:0007669"/>
    <property type="project" value="UniProtKB-SubCell"/>
</dbReference>
<feature type="domain" description="Bms1-type G" evidence="4">
    <location>
        <begin position="54"/>
        <end position="221"/>
    </location>
</feature>
<evidence type="ECO:0000256" key="3">
    <source>
        <dbReference type="ARBA" id="ARBA00023242"/>
    </source>
</evidence>
<dbReference type="GO" id="GO:0034511">
    <property type="term" value="F:U3 snoRNA binding"/>
    <property type="evidence" value="ECO:0007669"/>
    <property type="project" value="TreeGrafter"/>
</dbReference>
<sequence>MSIASSQVDPAYKIYRRYKDKREDDWDGDIFLDKTLPLHGETEMDDDDQPAPPPPPYIVLVQGPPKVGKSTLIKSLVECLNMGLASDNIRGPITIITGDQRRLQFVECPDEIDGMIDAAKYADLVLFLVDASYGFEAETFEFLNLLQAHGIPSVTGVFTHLDKIKDEKEQHQETIERLRDHFRTEIDQEARVFCFSGPCHNMYISKEVQELADHISMIQSCSSSWRAAHPYLLVDRIEYATPLEKLHKDANCKRNITSLYGYLRGCNIKSGAKVHLAGVGDFRLAGVRSTNDPFPLSSETEKENDFVELTHMENESFRIGTYLRLEIHDVPLEVVKNFDPCHPILIGGIEEEENVGYMQASLQRHHWHMKLLKSADPVTVSAGWRRYQTRPVYASPSNGRHVILDFNLEHEHCIAMFWGPLAPCHTRVAVVHGPKEVFRIAAKAVILDPEAPLKILKEYQLEGKALDIVGKKTAHIKFESKDVEVDKFEGSPIRTQSLIRVVWGKVDEAVTGGIAKCTFQKKIRKSDTFIMSVFRQVGAPRSFKPCNSNKDSFEKRRLRLGGRRHVEITDEEPCSHPDSCYYPLFRNFNSMRSKGKETVVVMSAEKRAELLKKQQIEETKRLMAMGLDW</sequence>
<dbReference type="GO" id="GO:0005525">
    <property type="term" value="F:GTP binding"/>
    <property type="evidence" value="ECO:0007669"/>
    <property type="project" value="TreeGrafter"/>
</dbReference>
<dbReference type="Gene3D" id="3.40.50.300">
    <property type="entry name" value="P-loop containing nucleotide triphosphate hydrolases"/>
    <property type="match status" value="1"/>
</dbReference>
<comment type="caution">
    <text evidence="5">The sequence shown here is derived from an EMBL/GenBank/DDBJ whole genome shotgun (WGS) entry which is preliminary data.</text>
</comment>
<dbReference type="EMBL" id="JAJJMA010027527">
    <property type="protein sequence ID" value="MCL7023871.1"/>
    <property type="molecule type" value="Genomic_DNA"/>
</dbReference>
<proteinExistence type="predicted"/>
<dbReference type="InterPro" id="IPR027417">
    <property type="entry name" value="P-loop_NTPase"/>
</dbReference>
<protein>
    <recommendedName>
        <fullName evidence="4">Bms1-type G domain-containing protein</fullName>
    </recommendedName>
</protein>
<evidence type="ECO:0000256" key="1">
    <source>
        <dbReference type="ARBA" id="ARBA00004604"/>
    </source>
</evidence>
<dbReference type="InterPro" id="IPR007034">
    <property type="entry name" value="BMS1_TSR1_C"/>
</dbReference>
<dbReference type="AlphaFoldDB" id="A0AA41UY66"/>
<dbReference type="GO" id="GO:0000462">
    <property type="term" value="P:maturation of SSU-rRNA from tricistronic rRNA transcript (SSU-rRNA, 5.8S rRNA, LSU-rRNA)"/>
    <property type="evidence" value="ECO:0007669"/>
    <property type="project" value="TreeGrafter"/>
</dbReference>
<dbReference type="Pfam" id="PF22298">
    <property type="entry name" value="Tsr1_G-like"/>
    <property type="match status" value="1"/>
</dbReference>
<dbReference type="PROSITE" id="PS51714">
    <property type="entry name" value="G_BMS1"/>
    <property type="match status" value="1"/>
</dbReference>
<dbReference type="Proteomes" id="UP001177140">
    <property type="component" value="Unassembled WGS sequence"/>
</dbReference>
<keyword evidence="6" id="KW-1185">Reference proteome</keyword>
<dbReference type="SUPFAM" id="SSF52540">
    <property type="entry name" value="P-loop containing nucleoside triphosphate hydrolases"/>
    <property type="match status" value="1"/>
</dbReference>
<name>A0AA41UY66_PAPNU</name>